<name>A0A919JWA3_9ACTN</name>
<evidence type="ECO:0000256" key="2">
    <source>
        <dbReference type="SAM" id="Phobius"/>
    </source>
</evidence>
<sequence>MTSPLPNRRIDQVFFGFSQQGGEQRVLADSFDGPDEHLRWQHRLQAHIRLQPLADADLPRRALSYFSFADGKAALLNRVDAGVSAGRNNAHALIGPSELLTPRTALGLSFWTGWQVHEPVAPLEPIHTGLGNTLKQAENHFYPAAVKNIDTLKPILAGLLTDPNVPISVIGCPEDIKLVMIWALLEIDECARTGLPNRSFSTYEDRHDAGVERAPHLMFLPVRPYTTGNVPRTIVDLAYPLAAGPAADTAAQLCRQLVERSFAPLAPAQAARPKAVLTETRPAPPQRYEARSGIPAPSPEQQLVAALRNAPTVRAFDQVLEALEQHPAERRHLVRAALDAAALDAAAFQVEVTFREELLTRLLTAAYGPRLEDLGDPQAEKHAVEVAGRANSEQLALLLGGMKATAGGPIRAAAFQRWAADGRAGRREPVAGILRRLRARRRDRYLPVAAVIAVLAVLGTAFLGGVLLGRSDGTAGNRPAAAPSTTRPASEPPESGPAGGRPRSGYATFDGVKPDDVAVIAFTRTAGGLQLQGLCVLAWDTTWFCPGRGDLPPDLTATLVAYAVPKEQVAEALTAPLPAAPNGWSAEHQVQ</sequence>
<feature type="region of interest" description="Disordered" evidence="1">
    <location>
        <begin position="473"/>
        <end position="507"/>
    </location>
</feature>
<keyword evidence="4" id="KW-1185">Reference proteome</keyword>
<organism evidence="3 4">
    <name type="scientific">Paractinoplanes rishiriensis</name>
    <dbReference type="NCBI Taxonomy" id="1050105"/>
    <lineage>
        <taxon>Bacteria</taxon>
        <taxon>Bacillati</taxon>
        <taxon>Actinomycetota</taxon>
        <taxon>Actinomycetes</taxon>
        <taxon>Micromonosporales</taxon>
        <taxon>Micromonosporaceae</taxon>
        <taxon>Paractinoplanes</taxon>
    </lineage>
</organism>
<evidence type="ECO:0000313" key="4">
    <source>
        <dbReference type="Proteomes" id="UP000636960"/>
    </source>
</evidence>
<keyword evidence="2" id="KW-1133">Transmembrane helix</keyword>
<keyword evidence="2" id="KW-0472">Membrane</keyword>
<dbReference type="EMBL" id="BOMV01000015">
    <property type="protein sequence ID" value="GIE94622.1"/>
    <property type="molecule type" value="Genomic_DNA"/>
</dbReference>
<dbReference type="Proteomes" id="UP000636960">
    <property type="component" value="Unassembled WGS sequence"/>
</dbReference>
<feature type="compositionally biased region" description="Low complexity" evidence="1">
    <location>
        <begin position="478"/>
        <end position="489"/>
    </location>
</feature>
<dbReference type="AlphaFoldDB" id="A0A919JWA3"/>
<feature type="transmembrane region" description="Helical" evidence="2">
    <location>
        <begin position="445"/>
        <end position="468"/>
    </location>
</feature>
<reference evidence="3" key="1">
    <citation type="submission" date="2021-01" db="EMBL/GenBank/DDBJ databases">
        <title>Whole genome shotgun sequence of Actinoplanes rishiriensis NBRC 108556.</title>
        <authorList>
            <person name="Komaki H."/>
            <person name="Tamura T."/>
        </authorList>
    </citation>
    <scope>NUCLEOTIDE SEQUENCE</scope>
    <source>
        <strain evidence="3">NBRC 108556</strain>
    </source>
</reference>
<gene>
    <name evidence="3" type="ORF">Ari01nite_20870</name>
</gene>
<proteinExistence type="predicted"/>
<protein>
    <submittedName>
        <fullName evidence="3">Uncharacterized protein</fullName>
    </submittedName>
</protein>
<feature type="region of interest" description="Disordered" evidence="1">
    <location>
        <begin position="273"/>
        <end position="295"/>
    </location>
</feature>
<evidence type="ECO:0000256" key="1">
    <source>
        <dbReference type="SAM" id="MobiDB-lite"/>
    </source>
</evidence>
<keyword evidence="2" id="KW-0812">Transmembrane</keyword>
<comment type="caution">
    <text evidence="3">The sequence shown here is derived from an EMBL/GenBank/DDBJ whole genome shotgun (WGS) entry which is preliminary data.</text>
</comment>
<dbReference type="RefSeq" id="WP_203780945.1">
    <property type="nucleotide sequence ID" value="NZ_BOMV01000015.1"/>
</dbReference>
<evidence type="ECO:0000313" key="3">
    <source>
        <dbReference type="EMBL" id="GIE94622.1"/>
    </source>
</evidence>
<accession>A0A919JWA3</accession>